<dbReference type="Proteomes" id="UP000233837">
    <property type="component" value="Unassembled WGS sequence"/>
</dbReference>
<dbReference type="PANTHER" id="PTHR35317">
    <property type="entry name" value="OS04G0629600 PROTEIN"/>
    <property type="match status" value="1"/>
</dbReference>
<evidence type="ECO:0000313" key="2">
    <source>
        <dbReference type="Proteomes" id="UP000233837"/>
    </source>
</evidence>
<dbReference type="Pfam" id="PF14223">
    <property type="entry name" value="Retrotran_gag_2"/>
    <property type="match status" value="1"/>
</dbReference>
<dbReference type="PANTHER" id="PTHR35317:SF35">
    <property type="entry name" value="DUF4219 DOMAIN-CONTAINING PROTEIN"/>
    <property type="match status" value="1"/>
</dbReference>
<protein>
    <recommendedName>
        <fullName evidence="3">Retrovirus-related Pol polyprotein from transposon TNT 1-94</fullName>
    </recommendedName>
</protein>
<evidence type="ECO:0008006" key="3">
    <source>
        <dbReference type="Google" id="ProtNLM"/>
    </source>
</evidence>
<name>A0A2I0WE80_9ASPA</name>
<dbReference type="EMBL" id="KZ502704">
    <property type="protein sequence ID" value="PKU73963.1"/>
    <property type="molecule type" value="Genomic_DNA"/>
</dbReference>
<gene>
    <name evidence="1" type="ORF">MA16_Dca022706</name>
</gene>
<accession>A0A2I0WE80</accession>
<proteinExistence type="predicted"/>
<keyword evidence="2" id="KW-1185">Reference proteome</keyword>
<reference evidence="1 2" key="2">
    <citation type="journal article" date="2017" name="Nature">
        <title>The Apostasia genome and the evolution of orchids.</title>
        <authorList>
            <person name="Zhang G.Q."/>
            <person name="Liu K.W."/>
            <person name="Li Z."/>
            <person name="Lohaus R."/>
            <person name="Hsiao Y.Y."/>
            <person name="Niu S.C."/>
            <person name="Wang J.Y."/>
            <person name="Lin Y.C."/>
            <person name="Xu Q."/>
            <person name="Chen L.J."/>
            <person name="Yoshida K."/>
            <person name="Fujiwara S."/>
            <person name="Wang Z.W."/>
            <person name="Zhang Y.Q."/>
            <person name="Mitsuda N."/>
            <person name="Wang M."/>
            <person name="Liu G.H."/>
            <person name="Pecoraro L."/>
            <person name="Huang H.X."/>
            <person name="Xiao X.J."/>
            <person name="Lin M."/>
            <person name="Wu X.Y."/>
            <person name="Wu W.L."/>
            <person name="Chen Y.Y."/>
            <person name="Chang S.B."/>
            <person name="Sakamoto S."/>
            <person name="Ohme-Takagi M."/>
            <person name="Yagi M."/>
            <person name="Zeng S.J."/>
            <person name="Shen C.Y."/>
            <person name="Yeh C.M."/>
            <person name="Luo Y.B."/>
            <person name="Tsai W.C."/>
            <person name="Van de Peer Y."/>
            <person name="Liu Z.J."/>
        </authorList>
    </citation>
    <scope>NUCLEOTIDE SEQUENCE [LARGE SCALE GENOMIC DNA]</scope>
    <source>
        <tissue evidence="1">The whole plant</tissue>
    </source>
</reference>
<reference evidence="1 2" key="1">
    <citation type="journal article" date="2016" name="Sci. Rep.">
        <title>The Dendrobium catenatum Lindl. genome sequence provides insights into polysaccharide synthase, floral development and adaptive evolution.</title>
        <authorList>
            <person name="Zhang G.Q."/>
            <person name="Xu Q."/>
            <person name="Bian C."/>
            <person name="Tsai W.C."/>
            <person name="Yeh C.M."/>
            <person name="Liu K.W."/>
            <person name="Yoshida K."/>
            <person name="Zhang L.S."/>
            <person name="Chang S.B."/>
            <person name="Chen F."/>
            <person name="Shi Y."/>
            <person name="Su Y.Y."/>
            <person name="Zhang Y.Q."/>
            <person name="Chen L.J."/>
            <person name="Yin Y."/>
            <person name="Lin M."/>
            <person name="Huang H."/>
            <person name="Deng H."/>
            <person name="Wang Z.W."/>
            <person name="Zhu S.L."/>
            <person name="Zhao X."/>
            <person name="Deng C."/>
            <person name="Niu S.C."/>
            <person name="Huang J."/>
            <person name="Wang M."/>
            <person name="Liu G.H."/>
            <person name="Yang H.J."/>
            <person name="Xiao X.J."/>
            <person name="Hsiao Y.Y."/>
            <person name="Wu W.L."/>
            <person name="Chen Y.Y."/>
            <person name="Mitsuda N."/>
            <person name="Ohme-Takagi M."/>
            <person name="Luo Y.B."/>
            <person name="Van de Peer Y."/>
            <person name="Liu Z.J."/>
        </authorList>
    </citation>
    <scope>NUCLEOTIDE SEQUENCE [LARGE SCALE GENOMIC DNA]</scope>
    <source>
        <tissue evidence="1">The whole plant</tissue>
    </source>
</reference>
<dbReference type="AlphaFoldDB" id="A0A2I0WE80"/>
<sequence length="128" mass="14854">MRASSSKQAWEILQEEFQGNSKIRTIKLQALRRELENLKMKETENTKEYCSRIITMVNQMRAYGEDISEEKVVQKILISLTASYDQVVAAIEESKDLSSLSVTELMSSLYAHELRLERRKDTTLETTF</sequence>
<evidence type="ECO:0000313" key="1">
    <source>
        <dbReference type="EMBL" id="PKU73963.1"/>
    </source>
</evidence>
<organism evidence="1 2">
    <name type="scientific">Dendrobium catenatum</name>
    <dbReference type="NCBI Taxonomy" id="906689"/>
    <lineage>
        <taxon>Eukaryota</taxon>
        <taxon>Viridiplantae</taxon>
        <taxon>Streptophyta</taxon>
        <taxon>Embryophyta</taxon>
        <taxon>Tracheophyta</taxon>
        <taxon>Spermatophyta</taxon>
        <taxon>Magnoliopsida</taxon>
        <taxon>Liliopsida</taxon>
        <taxon>Asparagales</taxon>
        <taxon>Orchidaceae</taxon>
        <taxon>Epidendroideae</taxon>
        <taxon>Malaxideae</taxon>
        <taxon>Dendrobiinae</taxon>
        <taxon>Dendrobium</taxon>
    </lineage>
</organism>